<evidence type="ECO:0000256" key="4">
    <source>
        <dbReference type="ARBA" id="ARBA00023242"/>
    </source>
</evidence>
<dbReference type="GO" id="GO:0032040">
    <property type="term" value="C:small-subunit processome"/>
    <property type="evidence" value="ECO:0007669"/>
    <property type="project" value="TreeGrafter"/>
</dbReference>
<keyword evidence="8" id="KW-1185">Reference proteome</keyword>
<dbReference type="EMBL" id="JAFHLR010000035">
    <property type="protein sequence ID" value="KAG5466230.1"/>
    <property type="molecule type" value="Genomic_DNA"/>
</dbReference>
<feature type="region of interest" description="Disordered" evidence="5">
    <location>
        <begin position="694"/>
        <end position="724"/>
    </location>
</feature>
<feature type="compositionally biased region" description="Basic and acidic residues" evidence="5">
    <location>
        <begin position="216"/>
        <end position="234"/>
    </location>
</feature>
<reference evidence="8" key="2">
    <citation type="journal article" date="2021" name="Sci. Data">
        <title>Chromosome-scale genome sequencing, assembly and annotation of six genomes from subfamily Leishmaniinae.</title>
        <authorList>
            <person name="Almutairi H."/>
            <person name="Urbaniak M.D."/>
            <person name="Bates M.D."/>
            <person name="Jariyapan N."/>
            <person name="Kwakye-Nuako G."/>
            <person name="Thomaz Soccol V."/>
            <person name="Al-Salem W.S."/>
            <person name="Dillon R.J."/>
            <person name="Bates P.A."/>
            <person name="Gatherer D."/>
        </authorList>
    </citation>
    <scope>NUCLEOTIDE SEQUENCE [LARGE SCALE GENOMIC DNA]</scope>
</reference>
<comment type="subcellular location">
    <subcellularLocation>
        <location evidence="1">Nucleus</location>
        <location evidence="1">Nucleolus</location>
    </subcellularLocation>
</comment>
<dbReference type="GO" id="GO:0000462">
    <property type="term" value="P:maturation of SSU-rRNA from tricistronic rRNA transcript (SSU-rRNA, 5.8S rRNA, LSU-rRNA)"/>
    <property type="evidence" value="ECO:0007669"/>
    <property type="project" value="InterPro"/>
</dbReference>
<keyword evidence="3" id="KW-0677">Repeat</keyword>
<evidence type="ECO:0000256" key="5">
    <source>
        <dbReference type="SAM" id="MobiDB-lite"/>
    </source>
</evidence>
<evidence type="ECO:0000256" key="3">
    <source>
        <dbReference type="ARBA" id="ARBA00022737"/>
    </source>
</evidence>
<dbReference type="Pfam" id="PF08640">
    <property type="entry name" value="U3_assoc_6"/>
    <property type="match status" value="1"/>
</dbReference>
<dbReference type="Proteomes" id="UP000674143">
    <property type="component" value="Unassembled WGS sequence"/>
</dbReference>
<proteinExistence type="predicted"/>
<keyword evidence="2" id="KW-0698">rRNA processing</keyword>
<evidence type="ECO:0000313" key="8">
    <source>
        <dbReference type="Proteomes" id="UP000674143"/>
    </source>
</evidence>
<dbReference type="GO" id="GO:0030515">
    <property type="term" value="F:snoRNA binding"/>
    <property type="evidence" value="ECO:0007669"/>
    <property type="project" value="InterPro"/>
</dbReference>
<name>A0A836GIU3_9TRYP</name>
<dbReference type="InterPro" id="IPR055347">
    <property type="entry name" value="UTP6_N"/>
</dbReference>
<dbReference type="GeneID" id="92357363"/>
<comment type="caution">
    <text evidence="7">The sequence shown here is derived from an EMBL/GenBank/DDBJ whole genome shotgun (WGS) entry which is preliminary data.</text>
</comment>
<evidence type="ECO:0000313" key="7">
    <source>
        <dbReference type="EMBL" id="KAG5466230.1"/>
    </source>
</evidence>
<reference evidence="8" key="1">
    <citation type="journal article" date="2021" name="Microbiol. Resour. Announc.">
        <title>LGAAP: Leishmaniinae Genome Assembly and Annotation Pipeline.</title>
        <authorList>
            <person name="Almutairi H."/>
            <person name="Urbaniak M.D."/>
            <person name="Bates M.D."/>
            <person name="Jariyapan N."/>
            <person name="Kwakye-Nuako G."/>
            <person name="Thomaz-Soccol V."/>
            <person name="Al-Salem W.S."/>
            <person name="Dillon R.J."/>
            <person name="Bates P.A."/>
            <person name="Gatherer D."/>
        </authorList>
    </citation>
    <scope>NUCLEOTIDE SEQUENCE [LARGE SCALE GENOMIC DNA]</scope>
</reference>
<accession>A0A836GIU3</accession>
<organism evidence="7 8">
    <name type="scientific">Leishmania orientalis</name>
    <dbReference type="NCBI Taxonomy" id="2249476"/>
    <lineage>
        <taxon>Eukaryota</taxon>
        <taxon>Discoba</taxon>
        <taxon>Euglenozoa</taxon>
        <taxon>Kinetoplastea</taxon>
        <taxon>Metakinetoplastina</taxon>
        <taxon>Trypanosomatida</taxon>
        <taxon>Trypanosomatidae</taxon>
        <taxon>Leishmaniinae</taxon>
        <taxon>Leishmania</taxon>
    </lineage>
</organism>
<gene>
    <name evidence="7" type="ORF">LSCM4_01375</name>
</gene>
<dbReference type="AlphaFoldDB" id="A0A836GIU3"/>
<feature type="region of interest" description="Disordered" evidence="5">
    <location>
        <begin position="396"/>
        <end position="424"/>
    </location>
</feature>
<dbReference type="RefSeq" id="XP_067059120.1">
    <property type="nucleotide sequence ID" value="XM_067203429.1"/>
</dbReference>
<dbReference type="SMR" id="A0A836GIU3"/>
<dbReference type="InterPro" id="IPR013949">
    <property type="entry name" value="Utp6"/>
</dbReference>
<dbReference type="PANTHER" id="PTHR23271">
    <property type="entry name" value="HEPATOCELLULAR CARCINOMA-ASSOCIATED ANTIGEN 66"/>
    <property type="match status" value="1"/>
</dbReference>
<feature type="domain" description="U3 small nucleolar RNA-associated protein 6 N-terminal" evidence="6">
    <location>
        <begin position="11"/>
        <end position="80"/>
    </location>
</feature>
<keyword evidence="4" id="KW-0539">Nucleus</keyword>
<dbReference type="GO" id="GO:0034388">
    <property type="term" value="C:Pwp2p-containing subcomplex of 90S preribosome"/>
    <property type="evidence" value="ECO:0007669"/>
    <property type="project" value="TreeGrafter"/>
</dbReference>
<evidence type="ECO:0000256" key="2">
    <source>
        <dbReference type="ARBA" id="ARBA00022552"/>
    </source>
</evidence>
<evidence type="ECO:0000256" key="1">
    <source>
        <dbReference type="ARBA" id="ARBA00004604"/>
    </source>
</evidence>
<evidence type="ECO:0000259" key="6">
    <source>
        <dbReference type="Pfam" id="PF08640"/>
    </source>
</evidence>
<sequence>MARAQAIETRLEKLVPALDEYYTSGFLTREETVEVSRQRQHWEFRLVAKPLLLLDVRGAITYELGLEKRLREYCISTKLNLQHRWDIVDRIEGIYRIGLKHLRNKAEHEALRQECVLFMKQFQRNGSLSNLYGELMVMHPRRSDIWVEAAEWQGLSQHNTDNARAIIQQALLTMASEPVVWACALRVELQFVQRLLEGLLAEHREEVRKASKRVVKATEDGDEESRAGDAKAAAEEEATSAIAPKLRAENEAMAHVLLDLALAKTVVEEAFNSPASGAVLLEQLLAVAGTYAFAREVLELAVTTAVHKMIEACRGSADVAVEAARVCGARCASASSSLTIASDQQRLRVRTQWRHRHSIDIVFANYLALEDLAMNQYATAIVDATNYLAEGGSVGVTTAKRQDRQRQPPPPSTSASTMTPSSEDRRRAAVKAVVSLLAFSFAPTSALAELPGFLATDTDSSKRFPAVRQAFVKALRCLAAVSAEGVSRVCTHVLRTPATTVASNAAATATANSSSKKKVGTQPPREILDIMAAAQWLLEQPQLDQATVQACVTEPQQRTESLLREVASAADVHPPAKSRVRHEAFTSAAAGAVLMTWSVMQLEQFLQAGHRDALVQSVSGVGGSTGASPHSPLKPTAAITTEDVERLIVWWKEEEALLRAPQKEARASSNEPAASRARRRVAAMKLLHEHGLLPSVDMPADAGKKGGGNRRRAPDRGSSDAATEDAWAKAQDILLNRSSALRFVPATGAATPARLPLSLWRLFSALETLEGPMQMSEKALSAPAATSRNGKNSSDSGDDRDSDEASGSGVAAGAEDAGVSSARGHLSSFAAAGLFFLSGVPHSTLSREEEWVRLEGVASLLRCRLSSWLERRDPTRDTVAEALQRAESDLAEAWIADVQGLLALAQRCQPLPRFAQTHCVLPFLEGVALFRSASVPAAALSVRKGNVSAPSKAALDAVQEARKGHEALLKLYGFSQHPESYPPLVYDGTPAKKLAQQASSTSSVIGKASALKVQQANAEDWVAYVLFERTVSKDLLRAKTVVEQARRAALAPQIFMVRLNAL</sequence>
<feature type="compositionally biased region" description="Low complexity" evidence="5">
    <location>
        <begin position="805"/>
        <end position="816"/>
    </location>
</feature>
<protein>
    <recommendedName>
        <fullName evidence="6">U3 small nucleolar RNA-associated protein 6 N-terminal domain-containing protein</fullName>
    </recommendedName>
</protein>
<feature type="region of interest" description="Disordered" evidence="5">
    <location>
        <begin position="774"/>
        <end position="816"/>
    </location>
</feature>
<feature type="region of interest" description="Disordered" evidence="5">
    <location>
        <begin position="215"/>
        <end position="235"/>
    </location>
</feature>
<dbReference type="KEGG" id="loi:92357363"/>
<dbReference type="PANTHER" id="PTHR23271:SF1">
    <property type="entry name" value="U3 SMALL NUCLEOLAR RNA-ASSOCIATED PROTEIN 6 HOMOLOG"/>
    <property type="match status" value="1"/>
</dbReference>